<sequence>MKYIALLALALSIVSCNSKQEVPEEVETLHREVVDAYALLNELDSATIHESYAKVRPYYERLKTTDFDSTLKEVYIYDLTWMDRYQRAIHKWNIQLKESAAELKESISQLEDLKAVIQQGDLDSAEIAMYYEQERLAVQQFLDHTRDRAGEIMSYSKGVDSMKTRLDSIFSNLNE</sequence>
<comment type="caution">
    <text evidence="2">The sequence shown here is derived from an EMBL/GenBank/DDBJ whole genome shotgun (WGS) entry which is preliminary data.</text>
</comment>
<gene>
    <name evidence="2" type="ORF">F8C67_07075</name>
</gene>
<dbReference type="EMBL" id="WBVO01000004">
    <property type="protein sequence ID" value="KAB2810342.1"/>
    <property type="molecule type" value="Genomic_DNA"/>
</dbReference>
<proteinExistence type="predicted"/>
<feature type="coiled-coil region" evidence="1">
    <location>
        <begin position="82"/>
        <end position="116"/>
    </location>
</feature>
<name>A0A6N6RL41_9FLAO</name>
<dbReference type="Proteomes" id="UP000468650">
    <property type="component" value="Unassembled WGS sequence"/>
</dbReference>
<dbReference type="OrthoDB" id="9844129at2"/>
<evidence type="ECO:0000256" key="1">
    <source>
        <dbReference type="SAM" id="Coils"/>
    </source>
</evidence>
<accession>A0A6N6RL41</accession>
<dbReference type="AlphaFoldDB" id="A0A6N6RL41"/>
<protein>
    <submittedName>
        <fullName evidence="2">Uncharacterized protein</fullName>
    </submittedName>
</protein>
<dbReference type="PROSITE" id="PS51257">
    <property type="entry name" value="PROKAR_LIPOPROTEIN"/>
    <property type="match status" value="1"/>
</dbReference>
<organism evidence="2 3">
    <name type="scientific">Phaeocystidibacter luteus</name>
    <dbReference type="NCBI Taxonomy" id="911197"/>
    <lineage>
        <taxon>Bacteria</taxon>
        <taxon>Pseudomonadati</taxon>
        <taxon>Bacteroidota</taxon>
        <taxon>Flavobacteriia</taxon>
        <taxon>Flavobacteriales</taxon>
        <taxon>Phaeocystidibacteraceae</taxon>
        <taxon>Phaeocystidibacter</taxon>
    </lineage>
</organism>
<keyword evidence="3" id="KW-1185">Reference proteome</keyword>
<dbReference type="RefSeq" id="WP_151667131.1">
    <property type="nucleotide sequence ID" value="NZ_WBVO01000004.1"/>
</dbReference>
<keyword evidence="1" id="KW-0175">Coiled coil</keyword>
<evidence type="ECO:0000313" key="2">
    <source>
        <dbReference type="EMBL" id="KAB2810342.1"/>
    </source>
</evidence>
<evidence type="ECO:0000313" key="3">
    <source>
        <dbReference type="Proteomes" id="UP000468650"/>
    </source>
</evidence>
<reference evidence="2 3" key="1">
    <citation type="submission" date="2019-09" db="EMBL/GenBank/DDBJ databases">
        <title>Genomes of family Cryomorphaceae.</title>
        <authorList>
            <person name="Bowman J.P."/>
        </authorList>
    </citation>
    <scope>NUCLEOTIDE SEQUENCE [LARGE SCALE GENOMIC DNA]</scope>
    <source>
        <strain evidence="2 3">LMG 25704</strain>
    </source>
</reference>